<feature type="domain" description="RNase H type-1" evidence="1">
    <location>
        <begin position="281"/>
        <end position="403"/>
    </location>
</feature>
<dbReference type="InterPro" id="IPR026960">
    <property type="entry name" value="RVT-Znf"/>
</dbReference>
<dbReference type="AlphaFoldDB" id="A0AAW2E4E7"/>
<evidence type="ECO:0000313" key="4">
    <source>
        <dbReference type="Proteomes" id="UP001459277"/>
    </source>
</evidence>
<comment type="caution">
    <text evidence="3">The sequence shown here is derived from an EMBL/GenBank/DDBJ whole genome shotgun (WGS) entry which is preliminary data.</text>
</comment>
<dbReference type="Pfam" id="PF13456">
    <property type="entry name" value="RVT_3"/>
    <property type="match status" value="1"/>
</dbReference>
<name>A0AAW2E4E7_9ROSI</name>
<dbReference type="Gene3D" id="3.30.420.10">
    <property type="entry name" value="Ribonuclease H-like superfamily/Ribonuclease H"/>
    <property type="match status" value="1"/>
</dbReference>
<evidence type="ECO:0008006" key="5">
    <source>
        <dbReference type="Google" id="ProtNLM"/>
    </source>
</evidence>
<dbReference type="Pfam" id="PF13966">
    <property type="entry name" value="zf-RVT"/>
    <property type="match status" value="1"/>
</dbReference>
<dbReference type="EMBL" id="JAZDWU010000001">
    <property type="protein sequence ID" value="KAL0017269.1"/>
    <property type="molecule type" value="Genomic_DNA"/>
</dbReference>
<dbReference type="PANTHER" id="PTHR47074:SF48">
    <property type="entry name" value="POLYNUCLEOTIDYL TRANSFERASE, RIBONUCLEASE H-LIKE SUPERFAMILY PROTEIN"/>
    <property type="match status" value="1"/>
</dbReference>
<dbReference type="GO" id="GO:0003676">
    <property type="term" value="F:nucleic acid binding"/>
    <property type="evidence" value="ECO:0007669"/>
    <property type="project" value="InterPro"/>
</dbReference>
<proteinExistence type="predicted"/>
<evidence type="ECO:0000259" key="1">
    <source>
        <dbReference type="Pfam" id="PF13456"/>
    </source>
</evidence>
<dbReference type="InterPro" id="IPR044730">
    <property type="entry name" value="RNase_H-like_dom_plant"/>
</dbReference>
<sequence>MLNCLDNHLSITLHYALHCPEILCKDGMLEVQLLLPRIFHDSWLNSPEGKVLSPQNLLAPDSTVDTLIDAQTGWWNTHLIDLCFYSPEAALIKSLPLCTVPQPDILIWPKENSGIYSVKSGYKCLMDFATLDIVRPTVSVAQKTFWKNIWKLNIPEKIKHFLWRSCTNSLPSKENLKKRAIPIDPTCHLCSRETESVLHALWGCEKVQTVWATDFGWVDNNRAALGSFFDLMQLIQEKPHTIPLFSTTAWTQDSQKSHSSGSRLPSQKLWRPPPRECFKTNYDGAMFDESDEAGLGVVIRNSEGQVMVALSEKIKKPPSVVALELLAARRAAALVSETGFQQSCFKGDLEVVVKALCGSGLEKSAVGHILKDTLSTVSLLQSFSFSHVNRQGNAVAHALAQRARLSFPLQVWMESVPLDLNAVILVDLKPLV</sequence>
<dbReference type="SUPFAM" id="SSF53098">
    <property type="entry name" value="Ribonuclease H-like"/>
    <property type="match status" value="1"/>
</dbReference>
<evidence type="ECO:0000313" key="3">
    <source>
        <dbReference type="EMBL" id="KAL0017269.1"/>
    </source>
</evidence>
<keyword evidence="4" id="KW-1185">Reference proteome</keyword>
<gene>
    <name evidence="3" type="ORF">SO802_004338</name>
</gene>
<dbReference type="Proteomes" id="UP001459277">
    <property type="component" value="Unassembled WGS sequence"/>
</dbReference>
<protein>
    <recommendedName>
        <fullName evidence="5">Reverse transcriptase zinc-binding domain-containing protein</fullName>
    </recommendedName>
</protein>
<feature type="domain" description="Reverse transcriptase zinc-binding" evidence="2">
    <location>
        <begin position="116"/>
        <end position="211"/>
    </location>
</feature>
<organism evidence="3 4">
    <name type="scientific">Lithocarpus litseifolius</name>
    <dbReference type="NCBI Taxonomy" id="425828"/>
    <lineage>
        <taxon>Eukaryota</taxon>
        <taxon>Viridiplantae</taxon>
        <taxon>Streptophyta</taxon>
        <taxon>Embryophyta</taxon>
        <taxon>Tracheophyta</taxon>
        <taxon>Spermatophyta</taxon>
        <taxon>Magnoliopsida</taxon>
        <taxon>eudicotyledons</taxon>
        <taxon>Gunneridae</taxon>
        <taxon>Pentapetalae</taxon>
        <taxon>rosids</taxon>
        <taxon>fabids</taxon>
        <taxon>Fagales</taxon>
        <taxon>Fagaceae</taxon>
        <taxon>Lithocarpus</taxon>
    </lineage>
</organism>
<dbReference type="GO" id="GO:0004523">
    <property type="term" value="F:RNA-DNA hybrid ribonuclease activity"/>
    <property type="evidence" value="ECO:0007669"/>
    <property type="project" value="InterPro"/>
</dbReference>
<dbReference type="InterPro" id="IPR052929">
    <property type="entry name" value="RNase_H-like_EbsB-rel"/>
</dbReference>
<dbReference type="InterPro" id="IPR036397">
    <property type="entry name" value="RNaseH_sf"/>
</dbReference>
<dbReference type="PANTHER" id="PTHR47074">
    <property type="entry name" value="BNAC02G40300D PROTEIN"/>
    <property type="match status" value="1"/>
</dbReference>
<evidence type="ECO:0000259" key="2">
    <source>
        <dbReference type="Pfam" id="PF13966"/>
    </source>
</evidence>
<accession>A0AAW2E4E7</accession>
<reference evidence="3 4" key="1">
    <citation type="submission" date="2024-01" db="EMBL/GenBank/DDBJ databases">
        <title>A telomere-to-telomere, gap-free genome of sweet tea (Lithocarpus litseifolius).</title>
        <authorList>
            <person name="Zhou J."/>
        </authorList>
    </citation>
    <scope>NUCLEOTIDE SEQUENCE [LARGE SCALE GENOMIC DNA]</scope>
    <source>
        <strain evidence="3">Zhou-2022a</strain>
        <tissue evidence="3">Leaf</tissue>
    </source>
</reference>
<dbReference type="InterPro" id="IPR012337">
    <property type="entry name" value="RNaseH-like_sf"/>
</dbReference>
<dbReference type="InterPro" id="IPR002156">
    <property type="entry name" value="RNaseH_domain"/>
</dbReference>
<dbReference type="CDD" id="cd06222">
    <property type="entry name" value="RNase_H_like"/>
    <property type="match status" value="1"/>
</dbReference>